<organism evidence="1 2">
    <name type="scientific">Cucumis sativus</name>
    <name type="common">Cucumber</name>
    <dbReference type="NCBI Taxonomy" id="3659"/>
    <lineage>
        <taxon>Eukaryota</taxon>
        <taxon>Viridiplantae</taxon>
        <taxon>Streptophyta</taxon>
        <taxon>Embryophyta</taxon>
        <taxon>Tracheophyta</taxon>
        <taxon>Spermatophyta</taxon>
        <taxon>Magnoliopsida</taxon>
        <taxon>eudicotyledons</taxon>
        <taxon>Gunneridae</taxon>
        <taxon>Pentapetalae</taxon>
        <taxon>rosids</taxon>
        <taxon>fabids</taxon>
        <taxon>Cucurbitales</taxon>
        <taxon>Cucurbitaceae</taxon>
        <taxon>Benincaseae</taxon>
        <taxon>Cucumis</taxon>
    </lineage>
</organism>
<dbReference type="AlphaFoldDB" id="A0A0A0KC68"/>
<accession>A0A0A0KC68</accession>
<proteinExistence type="predicted"/>
<gene>
    <name evidence="1" type="ORF">Csa_6G188020</name>
</gene>
<reference evidence="1 2" key="4">
    <citation type="journal article" date="2011" name="BMC Genomics">
        <title>RNA-Seq improves annotation of protein-coding genes in the cucumber genome.</title>
        <authorList>
            <person name="Li Z."/>
            <person name="Zhang Z."/>
            <person name="Yan P."/>
            <person name="Huang S."/>
            <person name="Fei Z."/>
            <person name="Lin K."/>
        </authorList>
    </citation>
    <scope>NUCLEOTIDE SEQUENCE [LARGE SCALE GENOMIC DNA]</scope>
    <source>
        <strain evidence="2">cv. 9930</strain>
    </source>
</reference>
<evidence type="ECO:0000313" key="2">
    <source>
        <dbReference type="Proteomes" id="UP000029981"/>
    </source>
</evidence>
<evidence type="ECO:0000313" key="1">
    <source>
        <dbReference type="EMBL" id="KGN47108.1"/>
    </source>
</evidence>
<reference evidence="1 2" key="2">
    <citation type="journal article" date="2009" name="PLoS ONE">
        <title>An integrated genetic and cytogenetic map of the cucumber genome.</title>
        <authorList>
            <person name="Ren Y."/>
            <person name="Zhang Z."/>
            <person name="Liu J."/>
            <person name="Staub J.E."/>
            <person name="Han Y."/>
            <person name="Cheng Z."/>
            <person name="Li X."/>
            <person name="Lu J."/>
            <person name="Miao H."/>
            <person name="Kang H."/>
            <person name="Xie B."/>
            <person name="Gu X."/>
            <person name="Wang X."/>
            <person name="Du Y."/>
            <person name="Jin W."/>
            <person name="Huang S."/>
        </authorList>
    </citation>
    <scope>NUCLEOTIDE SEQUENCE [LARGE SCALE GENOMIC DNA]</scope>
    <source>
        <strain evidence="2">cv. 9930</strain>
    </source>
</reference>
<sequence length="89" mass="10711">MNKNQRTDCFNGYSFKNLRTEFQRKQESGPVIKTVEDIFEECDESEEKWERKRVVVMEVIEDHMEMNGWIQERWEKSAGEESRGLEYGV</sequence>
<name>A0A0A0KC68_CUCSA</name>
<dbReference type="EMBL" id="CM002927">
    <property type="protein sequence ID" value="KGN47108.1"/>
    <property type="molecule type" value="Genomic_DNA"/>
</dbReference>
<dbReference type="Gramene" id="KGN47108">
    <property type="protein sequence ID" value="KGN47108"/>
    <property type="gene ID" value="Csa_6G188020"/>
</dbReference>
<reference evidence="1 2" key="3">
    <citation type="journal article" date="2010" name="BMC Genomics">
        <title>Transcriptome sequencing and comparative analysis of cucumber flowers with different sex types.</title>
        <authorList>
            <person name="Guo S."/>
            <person name="Zheng Y."/>
            <person name="Joung J.G."/>
            <person name="Liu S."/>
            <person name="Zhang Z."/>
            <person name="Crasta O.R."/>
            <person name="Sobral B.W."/>
            <person name="Xu Y."/>
            <person name="Huang S."/>
            <person name="Fei Z."/>
        </authorList>
    </citation>
    <scope>NUCLEOTIDE SEQUENCE [LARGE SCALE GENOMIC DNA]</scope>
    <source>
        <strain evidence="2">cv. 9930</strain>
    </source>
</reference>
<keyword evidence="2" id="KW-1185">Reference proteome</keyword>
<dbReference type="Proteomes" id="UP000029981">
    <property type="component" value="Chromosome 6"/>
</dbReference>
<protein>
    <submittedName>
        <fullName evidence="1">Uncharacterized protein</fullName>
    </submittedName>
</protein>
<reference evidence="1 2" key="1">
    <citation type="journal article" date="2009" name="Nat. Genet.">
        <title>The genome of the cucumber, Cucumis sativus L.</title>
        <authorList>
            <person name="Huang S."/>
            <person name="Li R."/>
            <person name="Zhang Z."/>
            <person name="Li L."/>
            <person name="Gu X."/>
            <person name="Fan W."/>
            <person name="Lucas W.J."/>
            <person name="Wang X."/>
            <person name="Xie B."/>
            <person name="Ni P."/>
            <person name="Ren Y."/>
            <person name="Zhu H."/>
            <person name="Li J."/>
            <person name="Lin K."/>
            <person name="Jin W."/>
            <person name="Fei Z."/>
            <person name="Li G."/>
            <person name="Staub J."/>
            <person name="Kilian A."/>
            <person name="van der Vossen E.A."/>
            <person name="Wu Y."/>
            <person name="Guo J."/>
            <person name="He J."/>
            <person name="Jia Z."/>
            <person name="Ren Y."/>
            <person name="Tian G."/>
            <person name="Lu Y."/>
            <person name="Ruan J."/>
            <person name="Qian W."/>
            <person name="Wang M."/>
            <person name="Huang Q."/>
            <person name="Li B."/>
            <person name="Xuan Z."/>
            <person name="Cao J."/>
            <person name="Asan"/>
            <person name="Wu Z."/>
            <person name="Zhang J."/>
            <person name="Cai Q."/>
            <person name="Bai Y."/>
            <person name="Zhao B."/>
            <person name="Han Y."/>
            <person name="Li Y."/>
            <person name="Li X."/>
            <person name="Wang S."/>
            <person name="Shi Q."/>
            <person name="Liu S."/>
            <person name="Cho W.K."/>
            <person name="Kim J.Y."/>
            <person name="Xu Y."/>
            <person name="Heller-Uszynska K."/>
            <person name="Miao H."/>
            <person name="Cheng Z."/>
            <person name="Zhang S."/>
            <person name="Wu J."/>
            <person name="Yang Y."/>
            <person name="Kang H."/>
            <person name="Li M."/>
            <person name="Liang H."/>
            <person name="Ren X."/>
            <person name="Shi Z."/>
            <person name="Wen M."/>
            <person name="Jian M."/>
            <person name="Yang H."/>
            <person name="Zhang G."/>
            <person name="Yang Z."/>
            <person name="Chen R."/>
            <person name="Liu S."/>
            <person name="Li J."/>
            <person name="Ma L."/>
            <person name="Liu H."/>
            <person name="Zhou Y."/>
            <person name="Zhao J."/>
            <person name="Fang X."/>
            <person name="Li G."/>
            <person name="Fang L."/>
            <person name="Li Y."/>
            <person name="Liu D."/>
            <person name="Zheng H."/>
            <person name="Zhang Y."/>
            <person name="Qin N."/>
            <person name="Li Z."/>
            <person name="Yang G."/>
            <person name="Yang S."/>
            <person name="Bolund L."/>
            <person name="Kristiansen K."/>
            <person name="Zheng H."/>
            <person name="Li S."/>
            <person name="Zhang X."/>
            <person name="Yang H."/>
            <person name="Wang J."/>
            <person name="Sun R."/>
            <person name="Zhang B."/>
            <person name="Jiang S."/>
            <person name="Wang J."/>
            <person name="Du Y."/>
            <person name="Li S."/>
        </authorList>
    </citation>
    <scope>NUCLEOTIDE SEQUENCE [LARGE SCALE GENOMIC DNA]</scope>
    <source>
        <strain evidence="2">cv. 9930</strain>
    </source>
</reference>